<dbReference type="EMBL" id="CP136895">
    <property type="protein sequence ID" value="WOL09551.1"/>
    <property type="molecule type" value="Genomic_DNA"/>
</dbReference>
<dbReference type="Gene3D" id="1.20.120.1240">
    <property type="entry name" value="Dynamin, middle domain"/>
    <property type="match status" value="1"/>
</dbReference>
<proteinExistence type="predicted"/>
<dbReference type="PROSITE" id="PS51388">
    <property type="entry name" value="GED"/>
    <property type="match status" value="1"/>
</dbReference>
<dbReference type="PANTHER" id="PTHR11566:SF223">
    <property type="entry name" value="PROTEIN 1C, PUTATIVE, EXPRESSED-RELATED"/>
    <property type="match status" value="1"/>
</dbReference>
<accession>A0AAQ3KPA4</accession>
<evidence type="ECO:0000259" key="1">
    <source>
        <dbReference type="PROSITE" id="PS51388"/>
    </source>
</evidence>
<dbReference type="GO" id="GO:0003924">
    <property type="term" value="F:GTPase activity"/>
    <property type="evidence" value="ECO:0007669"/>
    <property type="project" value="InterPro"/>
</dbReference>
<keyword evidence="3" id="KW-1185">Reference proteome</keyword>
<sequence length="265" mass="30364">MRELMHLMRPGGDRIYGIFDNQLPAALKKLPFDRYLSPQNVKKVVSEADGYQPHLIAPEQGYRRLIENALSYFRGPAEASVDAVHFVLKELVRKSIGETEELKRFPTLQAELAVASYEALERFQEDSRKTVLRLVDMEASYLTVDFFRKLPQESEKSGNPSAPTIDRYTDGHFRRIISNVSSYISMVSDTLKNSIPKATVYCQVREAKCSLLNHFYTQVGKKEGKQLSKVLDEDPVLMELRLQCTKRLELCKNARDEIDAVSWAR</sequence>
<dbReference type="Proteomes" id="UP001327560">
    <property type="component" value="Chromosome 6"/>
</dbReference>
<dbReference type="GO" id="GO:0016020">
    <property type="term" value="C:membrane"/>
    <property type="evidence" value="ECO:0007669"/>
    <property type="project" value="TreeGrafter"/>
</dbReference>
<dbReference type="GO" id="GO:0008017">
    <property type="term" value="F:microtubule binding"/>
    <property type="evidence" value="ECO:0007669"/>
    <property type="project" value="TreeGrafter"/>
</dbReference>
<dbReference type="GO" id="GO:0005525">
    <property type="term" value="F:GTP binding"/>
    <property type="evidence" value="ECO:0007669"/>
    <property type="project" value="InterPro"/>
</dbReference>
<gene>
    <name evidence="2" type="ORF">Cni_G18304</name>
</gene>
<name>A0AAQ3KPA4_9LILI</name>
<dbReference type="InterPro" id="IPR020850">
    <property type="entry name" value="GED_dom"/>
</dbReference>
<dbReference type="InterPro" id="IPR000375">
    <property type="entry name" value="Dynamin_stalk"/>
</dbReference>
<dbReference type="InterPro" id="IPR022812">
    <property type="entry name" value="Dynamin"/>
</dbReference>
<dbReference type="GO" id="GO:0005737">
    <property type="term" value="C:cytoplasm"/>
    <property type="evidence" value="ECO:0007669"/>
    <property type="project" value="TreeGrafter"/>
</dbReference>
<dbReference type="Pfam" id="PF01031">
    <property type="entry name" value="Dynamin_M"/>
    <property type="match status" value="1"/>
</dbReference>
<dbReference type="InterPro" id="IPR003130">
    <property type="entry name" value="GED"/>
</dbReference>
<dbReference type="AlphaFoldDB" id="A0AAQ3KPA4"/>
<organism evidence="2 3">
    <name type="scientific">Canna indica</name>
    <name type="common">Indian-shot</name>
    <dbReference type="NCBI Taxonomy" id="4628"/>
    <lineage>
        <taxon>Eukaryota</taxon>
        <taxon>Viridiplantae</taxon>
        <taxon>Streptophyta</taxon>
        <taxon>Embryophyta</taxon>
        <taxon>Tracheophyta</taxon>
        <taxon>Spermatophyta</taxon>
        <taxon>Magnoliopsida</taxon>
        <taxon>Liliopsida</taxon>
        <taxon>Zingiberales</taxon>
        <taxon>Cannaceae</taxon>
        <taxon>Canna</taxon>
    </lineage>
</organism>
<reference evidence="2 3" key="1">
    <citation type="submission" date="2023-10" db="EMBL/GenBank/DDBJ databases">
        <title>Chromosome-scale genome assembly provides insights into flower coloration mechanisms of Canna indica.</title>
        <authorList>
            <person name="Li C."/>
        </authorList>
    </citation>
    <scope>NUCLEOTIDE SEQUENCE [LARGE SCALE GENOMIC DNA]</scope>
    <source>
        <tissue evidence="2">Flower</tissue>
    </source>
</reference>
<dbReference type="SMART" id="SM00302">
    <property type="entry name" value="GED"/>
    <property type="match status" value="1"/>
</dbReference>
<feature type="domain" description="GED" evidence="1">
    <location>
        <begin position="173"/>
        <end position="265"/>
    </location>
</feature>
<evidence type="ECO:0000313" key="3">
    <source>
        <dbReference type="Proteomes" id="UP001327560"/>
    </source>
</evidence>
<evidence type="ECO:0000313" key="2">
    <source>
        <dbReference type="EMBL" id="WOL09551.1"/>
    </source>
</evidence>
<dbReference type="Pfam" id="PF02212">
    <property type="entry name" value="GED"/>
    <property type="match status" value="1"/>
</dbReference>
<dbReference type="PANTHER" id="PTHR11566">
    <property type="entry name" value="DYNAMIN"/>
    <property type="match status" value="1"/>
</dbReference>
<protein>
    <submittedName>
        <fullName evidence="2">Dynamin-related protein 1E</fullName>
    </submittedName>
</protein>
<dbReference type="GO" id="GO:0005874">
    <property type="term" value="C:microtubule"/>
    <property type="evidence" value="ECO:0007669"/>
    <property type="project" value="TreeGrafter"/>
</dbReference>